<evidence type="ECO:0008006" key="3">
    <source>
        <dbReference type="Google" id="ProtNLM"/>
    </source>
</evidence>
<dbReference type="AlphaFoldDB" id="A0AAE0CQT6"/>
<organism evidence="1 2">
    <name type="scientific">Dipteronia dyeriana</name>
    <dbReference type="NCBI Taxonomy" id="168575"/>
    <lineage>
        <taxon>Eukaryota</taxon>
        <taxon>Viridiplantae</taxon>
        <taxon>Streptophyta</taxon>
        <taxon>Embryophyta</taxon>
        <taxon>Tracheophyta</taxon>
        <taxon>Spermatophyta</taxon>
        <taxon>Magnoliopsida</taxon>
        <taxon>eudicotyledons</taxon>
        <taxon>Gunneridae</taxon>
        <taxon>Pentapetalae</taxon>
        <taxon>rosids</taxon>
        <taxon>malvids</taxon>
        <taxon>Sapindales</taxon>
        <taxon>Sapindaceae</taxon>
        <taxon>Hippocastanoideae</taxon>
        <taxon>Acereae</taxon>
        <taxon>Dipteronia</taxon>
    </lineage>
</organism>
<accession>A0AAE0CQT6</accession>
<keyword evidence="2" id="KW-1185">Reference proteome</keyword>
<dbReference type="EMBL" id="JANJYI010000002">
    <property type="protein sequence ID" value="KAK2659996.1"/>
    <property type="molecule type" value="Genomic_DNA"/>
</dbReference>
<dbReference type="InterPro" id="IPR040256">
    <property type="entry name" value="At4g02000-like"/>
</dbReference>
<dbReference type="PANTHER" id="PTHR31286:SF167">
    <property type="entry name" value="OS09G0268800 PROTEIN"/>
    <property type="match status" value="1"/>
</dbReference>
<comment type="caution">
    <text evidence="1">The sequence shown here is derived from an EMBL/GenBank/DDBJ whole genome shotgun (WGS) entry which is preliminary data.</text>
</comment>
<dbReference type="PANTHER" id="PTHR31286">
    <property type="entry name" value="GLYCINE-RICH CELL WALL STRUCTURAL PROTEIN 1.8-LIKE"/>
    <property type="match status" value="1"/>
</dbReference>
<gene>
    <name evidence="1" type="ORF">Ddye_006529</name>
</gene>
<name>A0AAE0CQT6_9ROSI</name>
<evidence type="ECO:0000313" key="1">
    <source>
        <dbReference type="EMBL" id="KAK2659996.1"/>
    </source>
</evidence>
<protein>
    <recommendedName>
        <fullName evidence="3">DUF4283 domain-containing protein</fullName>
    </recommendedName>
</protein>
<sequence length="261" mass="29526">MGWIGRVQYDRPVKKGRSGQARHACGACHASIAHQACVVLGLGSGLDGLARHAKQPCQAQRLGGCFLWKMDVNEIVKLCAPMTLNDREGPVTNLQVDLKDASLRRIENSLVGKVLLPRMNLEDKQKIIFGGPWSINDTLIVLEELKGKGDIPRMQFKKVKFWIQIHNAPLVCLSKDIGRFLRSTIGEVVDIDEGDSGPYLVKFLRVWVIVDIDKPLRRCMTVDVLRDGVELVLLLKYERLPDFCYRCGIWDIWWLTVLISH</sequence>
<evidence type="ECO:0000313" key="2">
    <source>
        <dbReference type="Proteomes" id="UP001280121"/>
    </source>
</evidence>
<dbReference type="Proteomes" id="UP001280121">
    <property type="component" value="Unassembled WGS sequence"/>
</dbReference>
<proteinExistence type="predicted"/>
<reference evidence="1" key="1">
    <citation type="journal article" date="2023" name="Plant J.">
        <title>Genome sequences and population genomics provide insights into the demographic history, inbreeding, and mutation load of two 'living fossil' tree species of Dipteronia.</title>
        <authorList>
            <person name="Feng Y."/>
            <person name="Comes H.P."/>
            <person name="Chen J."/>
            <person name="Zhu S."/>
            <person name="Lu R."/>
            <person name="Zhang X."/>
            <person name="Li P."/>
            <person name="Qiu J."/>
            <person name="Olsen K.M."/>
            <person name="Qiu Y."/>
        </authorList>
    </citation>
    <scope>NUCLEOTIDE SEQUENCE</scope>
    <source>
        <strain evidence="1">KIB01</strain>
    </source>
</reference>